<comment type="caution">
    <text evidence="2">The sequence shown here is derived from an EMBL/GenBank/DDBJ whole genome shotgun (WGS) entry which is preliminary data.</text>
</comment>
<dbReference type="InterPro" id="IPR041688">
    <property type="entry name" value="PRTase_2"/>
</dbReference>
<dbReference type="GO" id="GO:0016740">
    <property type="term" value="F:transferase activity"/>
    <property type="evidence" value="ECO:0007669"/>
    <property type="project" value="UniProtKB-KW"/>
</dbReference>
<dbReference type="Proteomes" id="UP000316238">
    <property type="component" value="Unassembled WGS sequence"/>
</dbReference>
<protein>
    <submittedName>
        <fullName evidence="2">Phosphoribosyl transferase</fullName>
    </submittedName>
</protein>
<keyword evidence="3" id="KW-1185">Reference proteome</keyword>
<evidence type="ECO:0000313" key="2">
    <source>
        <dbReference type="EMBL" id="TAA75341.1"/>
    </source>
</evidence>
<evidence type="ECO:0000313" key="3">
    <source>
        <dbReference type="Proteomes" id="UP000316238"/>
    </source>
</evidence>
<evidence type="ECO:0000259" key="1">
    <source>
        <dbReference type="Pfam" id="PF15609"/>
    </source>
</evidence>
<reference evidence="2" key="1">
    <citation type="submission" date="2017-07" db="EMBL/GenBank/DDBJ databases">
        <title>The cable genome - Insights into the physiology and evolution of filamentous bacteria capable of sulfide oxidation via long distance electron transfer.</title>
        <authorList>
            <person name="Thorup C."/>
            <person name="Bjerg J.T."/>
            <person name="Schreiber L."/>
            <person name="Nielsen L.P."/>
            <person name="Kjeldsen K.U."/>
            <person name="Boesen T."/>
            <person name="Boggild A."/>
            <person name="Meysman F."/>
            <person name="Geelhoed J."/>
            <person name="Schramm A."/>
        </authorList>
    </citation>
    <scope>NUCLEOTIDE SEQUENCE [LARGE SCALE GENOMIC DNA]</scope>
    <source>
        <strain evidence="2">GS</strain>
    </source>
</reference>
<accession>A0A521G388</accession>
<keyword evidence="2" id="KW-0808">Transferase</keyword>
<dbReference type="InterPro" id="IPR029057">
    <property type="entry name" value="PRTase-like"/>
</dbReference>
<name>A0A521G388_9BACT</name>
<sequence>MAQLLEESANYVPVLGEVLLIGLTESGIVPSFLMYMEALRRKISCNWTCSTRRVGVSGIPFQEIHSHGPHHILPLPEGHYEEIWIVEDEITSGTTVKNLLNQIQKHVSAKIFRIFSFADSRSQLQKDDFFRLVGCSEKTYLFHSAASLAGIHGSAAEYCNKIENSNTIIASYPENMIENVAAELGKQHLIKRHYGEHLFVIGEAVSTAVFLVAARVFRSFQHITLSPWTVDTIHIKSRVNFCNYFLYNYQRIKSPIHLLYDPADHEIGNKVKDHLETTGMTVEEFSLS</sequence>
<proteinExistence type="predicted"/>
<dbReference type="EMBL" id="NQJD01000008">
    <property type="protein sequence ID" value="TAA75341.1"/>
    <property type="molecule type" value="Genomic_DNA"/>
</dbReference>
<dbReference type="AlphaFoldDB" id="A0A521G388"/>
<feature type="domain" description="Orotate phosphoribosyltransferase-like" evidence="1">
    <location>
        <begin position="13"/>
        <end position="129"/>
    </location>
</feature>
<gene>
    <name evidence="2" type="ORF">CDV28_10880</name>
</gene>
<organism evidence="2 3">
    <name type="scientific">Candidatus Electronema aureum</name>
    <dbReference type="NCBI Taxonomy" id="2005002"/>
    <lineage>
        <taxon>Bacteria</taxon>
        <taxon>Pseudomonadati</taxon>
        <taxon>Thermodesulfobacteriota</taxon>
        <taxon>Desulfobulbia</taxon>
        <taxon>Desulfobulbales</taxon>
        <taxon>Desulfobulbaceae</taxon>
        <taxon>Candidatus Electronema</taxon>
    </lineage>
</organism>
<dbReference type="Pfam" id="PF15609">
    <property type="entry name" value="PRTase_2"/>
    <property type="match status" value="1"/>
</dbReference>
<dbReference type="SUPFAM" id="SSF53271">
    <property type="entry name" value="PRTase-like"/>
    <property type="match status" value="1"/>
</dbReference>